<proteinExistence type="predicted"/>
<name>A0ABS3LCQ6_9ENTE</name>
<evidence type="ECO:0000256" key="1">
    <source>
        <dbReference type="SAM" id="MobiDB-lite"/>
    </source>
</evidence>
<organism evidence="2 3">
    <name type="scientific">Candidatus Enterococcus moelleringii</name>
    <dbReference type="NCBI Taxonomy" id="2815325"/>
    <lineage>
        <taxon>Bacteria</taxon>
        <taxon>Bacillati</taxon>
        <taxon>Bacillota</taxon>
        <taxon>Bacilli</taxon>
        <taxon>Lactobacillales</taxon>
        <taxon>Enterococcaceae</taxon>
        <taxon>Enterococcus</taxon>
    </lineage>
</organism>
<accession>A0ABS3LCQ6</accession>
<keyword evidence="3" id="KW-1185">Reference proteome</keyword>
<feature type="region of interest" description="Disordered" evidence="1">
    <location>
        <begin position="240"/>
        <end position="292"/>
    </location>
</feature>
<comment type="caution">
    <text evidence="2">The sequence shown here is derived from an EMBL/GenBank/DDBJ whole genome shotgun (WGS) entry which is preliminary data.</text>
</comment>
<dbReference type="EMBL" id="JAFREM010000023">
    <property type="protein sequence ID" value="MBO1307415.1"/>
    <property type="molecule type" value="Genomic_DNA"/>
</dbReference>
<protein>
    <submittedName>
        <fullName evidence="2">DUF2922 family protein</fullName>
    </submittedName>
</protein>
<dbReference type="RefSeq" id="WP_207674399.1">
    <property type="nucleotide sequence ID" value="NZ_JAFREM010000023.1"/>
</dbReference>
<reference evidence="2 3" key="1">
    <citation type="submission" date="2021-03" db="EMBL/GenBank/DDBJ databases">
        <title>Enterococcal diversity collection.</title>
        <authorList>
            <person name="Gilmore M.S."/>
            <person name="Schwartzman J."/>
            <person name="Van Tyne D."/>
            <person name="Martin M."/>
            <person name="Earl A.M."/>
            <person name="Manson A.L."/>
            <person name="Straub T."/>
            <person name="Salamzade R."/>
            <person name="Saavedra J."/>
            <person name="Lebreton F."/>
            <person name="Prichula J."/>
            <person name="Schaufler K."/>
            <person name="Gaca A."/>
            <person name="Sgardioli B."/>
            <person name="Wagenaar J."/>
            <person name="Strong T."/>
        </authorList>
    </citation>
    <scope>NUCLEOTIDE SEQUENCE [LARGE SCALE GENOMIC DNA]</scope>
    <source>
        <strain evidence="2 3">669A</strain>
    </source>
</reference>
<gene>
    <name evidence="2" type="ORF">JZO70_14655</name>
</gene>
<feature type="compositionally biased region" description="Basic residues" evidence="1">
    <location>
        <begin position="272"/>
        <end position="285"/>
    </location>
</feature>
<sequence length="292" mass="31946">MLTLSTTFENGIGRRHSFSIKDPDRNKPAAEIRASLEKLASLNLFEKDGISMFTKVISAKFVETIETPIFDLRNEEDFEAAPAAPVQTIDVQPESVQMEEVPAVEAPATNVQTASIQVEQPSRIASQSAAALMQASAPHAAPTKSAPIQTQDKPVSQGGTLQIRVTVPEDYQPNQMSDEELEALLRTGLPEGANLEDFSLDDIVITMPEGADAAPPLIPNATVTDQLTSAPAGQSVEMIEEVEEDPAEEKRSGWFPKRKKGTNPLAGFSADKRKRKKAINRWKREKNKDKKD</sequence>
<evidence type="ECO:0000313" key="2">
    <source>
        <dbReference type="EMBL" id="MBO1307415.1"/>
    </source>
</evidence>
<dbReference type="InterPro" id="IPR021321">
    <property type="entry name" value="DUF2922"/>
</dbReference>
<evidence type="ECO:0000313" key="3">
    <source>
        <dbReference type="Proteomes" id="UP000664601"/>
    </source>
</evidence>
<dbReference type="Proteomes" id="UP000664601">
    <property type="component" value="Unassembled WGS sequence"/>
</dbReference>
<dbReference type="Pfam" id="PF11148">
    <property type="entry name" value="DUF2922"/>
    <property type="match status" value="1"/>
</dbReference>